<sequence>MEDHESIDQMFERFQTIIYNLSGDHRYVIALKASKDLKKLPMKELFGTLKAKEGEVYSPQGSKDRKLSLSKAFKVEESCDEALEEDFDGRTLIYLPQKKKMKKQIST</sequence>
<gene>
    <name evidence="1" type="ORF">CR513_42272</name>
</gene>
<feature type="non-terminal residue" evidence="1">
    <location>
        <position position="1"/>
    </location>
</feature>
<dbReference type="Proteomes" id="UP000257109">
    <property type="component" value="Unassembled WGS sequence"/>
</dbReference>
<dbReference type="OrthoDB" id="1431642at2759"/>
<accession>A0A371FHI9</accession>
<protein>
    <submittedName>
        <fullName evidence="1">Uncharacterized protein</fullName>
    </submittedName>
</protein>
<dbReference type="EMBL" id="QJKJ01009136">
    <property type="protein sequence ID" value="RDX77583.1"/>
    <property type="molecule type" value="Genomic_DNA"/>
</dbReference>
<comment type="caution">
    <text evidence="1">The sequence shown here is derived from an EMBL/GenBank/DDBJ whole genome shotgun (WGS) entry which is preliminary data.</text>
</comment>
<reference evidence="1" key="1">
    <citation type="submission" date="2018-05" db="EMBL/GenBank/DDBJ databases">
        <title>Draft genome of Mucuna pruriens seed.</title>
        <authorList>
            <person name="Nnadi N.E."/>
            <person name="Vos R."/>
            <person name="Hasami M.H."/>
            <person name="Devisetty U.K."/>
            <person name="Aguiy J.C."/>
        </authorList>
    </citation>
    <scope>NUCLEOTIDE SEQUENCE [LARGE SCALE GENOMIC DNA]</scope>
    <source>
        <strain evidence="1">JCA_2017</strain>
    </source>
</reference>
<keyword evidence="2" id="KW-1185">Reference proteome</keyword>
<dbReference type="AlphaFoldDB" id="A0A371FHI9"/>
<name>A0A371FHI9_MUCPR</name>
<evidence type="ECO:0000313" key="1">
    <source>
        <dbReference type="EMBL" id="RDX77583.1"/>
    </source>
</evidence>
<evidence type="ECO:0000313" key="2">
    <source>
        <dbReference type="Proteomes" id="UP000257109"/>
    </source>
</evidence>
<proteinExistence type="predicted"/>
<organism evidence="1 2">
    <name type="scientific">Mucuna pruriens</name>
    <name type="common">Velvet bean</name>
    <name type="synonym">Dolichos pruriens</name>
    <dbReference type="NCBI Taxonomy" id="157652"/>
    <lineage>
        <taxon>Eukaryota</taxon>
        <taxon>Viridiplantae</taxon>
        <taxon>Streptophyta</taxon>
        <taxon>Embryophyta</taxon>
        <taxon>Tracheophyta</taxon>
        <taxon>Spermatophyta</taxon>
        <taxon>Magnoliopsida</taxon>
        <taxon>eudicotyledons</taxon>
        <taxon>Gunneridae</taxon>
        <taxon>Pentapetalae</taxon>
        <taxon>rosids</taxon>
        <taxon>fabids</taxon>
        <taxon>Fabales</taxon>
        <taxon>Fabaceae</taxon>
        <taxon>Papilionoideae</taxon>
        <taxon>50 kb inversion clade</taxon>
        <taxon>NPAAA clade</taxon>
        <taxon>indigoferoid/millettioid clade</taxon>
        <taxon>Phaseoleae</taxon>
        <taxon>Mucuna</taxon>
    </lineage>
</organism>